<feature type="domain" description="Transposase (putative) gypsy type" evidence="2">
    <location>
        <begin position="119"/>
        <end position="171"/>
    </location>
</feature>
<accession>A0A484N603</accession>
<dbReference type="OrthoDB" id="1301859at2759"/>
<organism evidence="3 4">
    <name type="scientific">Cuscuta campestris</name>
    <dbReference type="NCBI Taxonomy" id="132261"/>
    <lineage>
        <taxon>Eukaryota</taxon>
        <taxon>Viridiplantae</taxon>
        <taxon>Streptophyta</taxon>
        <taxon>Embryophyta</taxon>
        <taxon>Tracheophyta</taxon>
        <taxon>Spermatophyta</taxon>
        <taxon>Magnoliopsida</taxon>
        <taxon>eudicotyledons</taxon>
        <taxon>Gunneridae</taxon>
        <taxon>Pentapetalae</taxon>
        <taxon>asterids</taxon>
        <taxon>lamiids</taxon>
        <taxon>Solanales</taxon>
        <taxon>Convolvulaceae</taxon>
        <taxon>Cuscuteae</taxon>
        <taxon>Cuscuta</taxon>
        <taxon>Cuscuta subgen. Grammica</taxon>
        <taxon>Cuscuta sect. Cleistogrammica</taxon>
    </lineage>
</organism>
<evidence type="ECO:0000313" key="4">
    <source>
        <dbReference type="Proteomes" id="UP000595140"/>
    </source>
</evidence>
<name>A0A484N603_9ASTE</name>
<protein>
    <recommendedName>
        <fullName evidence="2">Transposase (putative) gypsy type domain-containing protein</fullName>
    </recommendedName>
</protein>
<proteinExistence type="predicted"/>
<sequence length="307" mass="34606">MGRRLKKTSNSQSSSSSERPATSQQEKPVDASTCALSTSAEQVVSVARPMDEGFVLVDDQLFLEQPSFMQRAQVHKLRNLLPEGYQLSYRATWKNIISLHASTTIGIHYHSIKNSGEFSIHPFKVLFFETYGIMPGQLTTNGHRMLSSFINFCQFLCIPLSLRLFDHMFDVWPGSKETLEFVIVSSHQGRAFLSGLPPSNRGWKEKYVSIKFPPGDFPFAQNAWGEKTQGPVVKFNSKFSIPHIEDVEGPSTIQPLSQQPSGQQPPQDEQLAQSQQGTNIPIHSREIYFDIETLEFDNMLGETRHAL</sequence>
<dbReference type="InterPro" id="IPR007321">
    <property type="entry name" value="Transposase_28"/>
</dbReference>
<gene>
    <name evidence="3" type="ORF">CCAM_LOCUS38507</name>
</gene>
<dbReference type="EMBL" id="OOIL02006270">
    <property type="protein sequence ID" value="VFQ96731.1"/>
    <property type="molecule type" value="Genomic_DNA"/>
</dbReference>
<feature type="region of interest" description="Disordered" evidence="1">
    <location>
        <begin position="249"/>
        <end position="279"/>
    </location>
</feature>
<feature type="compositionally biased region" description="Polar residues" evidence="1">
    <location>
        <begin position="270"/>
        <end position="279"/>
    </location>
</feature>
<evidence type="ECO:0000256" key="1">
    <source>
        <dbReference type="SAM" id="MobiDB-lite"/>
    </source>
</evidence>
<reference evidence="3 4" key="1">
    <citation type="submission" date="2018-04" db="EMBL/GenBank/DDBJ databases">
        <authorList>
            <person name="Vogel A."/>
        </authorList>
    </citation>
    <scope>NUCLEOTIDE SEQUENCE [LARGE SCALE GENOMIC DNA]</scope>
</reference>
<dbReference type="AlphaFoldDB" id="A0A484N603"/>
<evidence type="ECO:0000259" key="2">
    <source>
        <dbReference type="Pfam" id="PF04195"/>
    </source>
</evidence>
<feature type="compositionally biased region" description="Low complexity" evidence="1">
    <location>
        <begin position="254"/>
        <end position="267"/>
    </location>
</feature>
<dbReference type="Proteomes" id="UP000595140">
    <property type="component" value="Unassembled WGS sequence"/>
</dbReference>
<keyword evidence="4" id="KW-1185">Reference proteome</keyword>
<feature type="region of interest" description="Disordered" evidence="1">
    <location>
        <begin position="1"/>
        <end position="32"/>
    </location>
</feature>
<evidence type="ECO:0000313" key="3">
    <source>
        <dbReference type="EMBL" id="VFQ96731.1"/>
    </source>
</evidence>
<dbReference type="Pfam" id="PF04195">
    <property type="entry name" value="Transposase_28"/>
    <property type="match status" value="1"/>
</dbReference>